<evidence type="ECO:0000313" key="1">
    <source>
        <dbReference type="EMBL" id="MEY9469690.1"/>
    </source>
</evidence>
<dbReference type="EMBL" id="JBGBZN010000002">
    <property type="protein sequence ID" value="MEY9469690.1"/>
    <property type="molecule type" value="Genomic_DNA"/>
</dbReference>
<evidence type="ECO:0000313" key="2">
    <source>
        <dbReference type="Proteomes" id="UP001565474"/>
    </source>
</evidence>
<dbReference type="Proteomes" id="UP001565474">
    <property type="component" value="Unassembled WGS sequence"/>
</dbReference>
<dbReference type="RefSeq" id="WP_036035398.1">
    <property type="nucleotide sequence ID" value="NZ_JBGBYD010000002.1"/>
</dbReference>
<name>A0ABV4GCN5_9BRAD</name>
<gene>
    <name evidence="1" type="ORF">ABH992_002089</name>
</gene>
<proteinExistence type="predicted"/>
<organism evidence="1 2">
    <name type="scientific">Bradyrhizobium yuanmingense</name>
    <dbReference type="NCBI Taxonomy" id="108015"/>
    <lineage>
        <taxon>Bacteria</taxon>
        <taxon>Pseudomonadati</taxon>
        <taxon>Pseudomonadota</taxon>
        <taxon>Alphaproteobacteria</taxon>
        <taxon>Hyphomicrobiales</taxon>
        <taxon>Nitrobacteraceae</taxon>
        <taxon>Bradyrhizobium</taxon>
    </lineage>
</organism>
<reference evidence="1 2" key="1">
    <citation type="submission" date="2024-07" db="EMBL/GenBank/DDBJ databases">
        <title>Genomic Encyclopedia of Type Strains, Phase V (KMG-V): Genome sequencing to study the core and pangenomes of soil and plant-associated prokaryotes.</title>
        <authorList>
            <person name="Whitman W."/>
        </authorList>
    </citation>
    <scope>NUCLEOTIDE SEQUENCE [LARGE SCALE GENOMIC DNA]</scope>
    <source>
        <strain evidence="1 2">USDA 222</strain>
    </source>
</reference>
<keyword evidence="2" id="KW-1185">Reference proteome</keyword>
<protein>
    <submittedName>
        <fullName evidence="1">HTH transcriptional regulator</fullName>
    </submittedName>
</protein>
<sequence>MKPRPISFLAKLPLLSTEAAEDFESLATAMVQRIAPQGIVEEVLVNDVVHATWEIIRSQRCRTPLIQSAYREALINLLQHATGLDELQAGLLGDAWFGEAGKQEIMNRLAPYHLDETAIEAEAMKLHCSELETLDRLLASAEGRRNKALRLLAELQAVTARRAREISTQFTDSAKKIDVQRPDAARDGD</sequence>
<comment type="caution">
    <text evidence="1">The sequence shown here is derived from an EMBL/GenBank/DDBJ whole genome shotgun (WGS) entry which is preliminary data.</text>
</comment>
<accession>A0ABV4GCN5</accession>